<protein>
    <recommendedName>
        <fullName evidence="3">Aspartic peptidase domain-containing protein</fullName>
    </recommendedName>
</protein>
<keyword evidence="2" id="KW-1185">Reference proteome</keyword>
<dbReference type="CDD" id="cd00303">
    <property type="entry name" value="retropepsin_like"/>
    <property type="match status" value="2"/>
</dbReference>
<proteinExistence type="predicted"/>
<dbReference type="Proteomes" id="UP000070501">
    <property type="component" value="Unassembled WGS sequence"/>
</dbReference>
<dbReference type="InterPro" id="IPR021109">
    <property type="entry name" value="Peptidase_aspartic_dom_sf"/>
</dbReference>
<sequence>MAIGSIAAVFSCSRPVTNANRPLSSWCSGSQQFSTRFGAFDKDELQICQAQPRTESIGTPQQRQHHAELHIDCFLDGSPLVAFADTGANFNAISPDEVIRRGLSAVPGCHGRSFSLPNGEARRALGSVNVDLGFRGDDNKHNIQCEIVANLAHPLVLSFPTLVSTGSLQHHKKRLRRVLVPSLQHPPLRFLEAAHQSTNRVRGFVGGAPILAVPDTGSSLMCMSEHFVRESLPDIRIDPARRQAVRFADGSSTTTLGTVRAAWQFDPNNTPIDCAWHVITGLQAQAILSLDFVQEHEIFSNHTSSLVSKDADAASLLERSSTSTRGRELFGIAPLPQGPTKPRLAKRCCDALLRMARSHSQLICSRNLWRSSNGSRNPNRRGRGI</sequence>
<evidence type="ECO:0000313" key="1">
    <source>
        <dbReference type="EMBL" id="KXJ89050.1"/>
    </source>
</evidence>
<reference evidence="2" key="1">
    <citation type="submission" date="2016-02" db="EMBL/GenBank/DDBJ databases">
        <title>Draft genome sequence of Microdochium bolleyi, a fungal endophyte of beachgrass.</title>
        <authorList>
            <consortium name="DOE Joint Genome Institute"/>
            <person name="David A.S."/>
            <person name="May G."/>
            <person name="Haridas S."/>
            <person name="Lim J."/>
            <person name="Wang M."/>
            <person name="Labutti K."/>
            <person name="Lipzen A."/>
            <person name="Barry K."/>
            <person name="Grigoriev I.V."/>
        </authorList>
    </citation>
    <scope>NUCLEOTIDE SEQUENCE [LARGE SCALE GENOMIC DNA]</scope>
    <source>
        <strain evidence="2">J235TASD1</strain>
    </source>
</reference>
<dbReference type="InParanoid" id="A0A136IVN1"/>
<accession>A0A136IVN1</accession>
<dbReference type="Gene3D" id="2.40.70.10">
    <property type="entry name" value="Acid Proteases"/>
    <property type="match status" value="2"/>
</dbReference>
<organism evidence="1 2">
    <name type="scientific">Microdochium bolleyi</name>
    <dbReference type="NCBI Taxonomy" id="196109"/>
    <lineage>
        <taxon>Eukaryota</taxon>
        <taxon>Fungi</taxon>
        <taxon>Dikarya</taxon>
        <taxon>Ascomycota</taxon>
        <taxon>Pezizomycotina</taxon>
        <taxon>Sordariomycetes</taxon>
        <taxon>Xylariomycetidae</taxon>
        <taxon>Xylariales</taxon>
        <taxon>Microdochiaceae</taxon>
        <taxon>Microdochium</taxon>
    </lineage>
</organism>
<gene>
    <name evidence="1" type="ORF">Micbo1qcDRAFT_196929</name>
</gene>
<name>A0A136IVN1_9PEZI</name>
<dbReference type="EMBL" id="KQ964256">
    <property type="protein sequence ID" value="KXJ89050.1"/>
    <property type="molecule type" value="Genomic_DNA"/>
</dbReference>
<evidence type="ECO:0008006" key="3">
    <source>
        <dbReference type="Google" id="ProtNLM"/>
    </source>
</evidence>
<evidence type="ECO:0000313" key="2">
    <source>
        <dbReference type="Proteomes" id="UP000070501"/>
    </source>
</evidence>
<dbReference type="AlphaFoldDB" id="A0A136IVN1"/>
<dbReference type="OrthoDB" id="6079484at2759"/>
<dbReference type="STRING" id="196109.A0A136IVN1"/>